<dbReference type="SUPFAM" id="SSF51126">
    <property type="entry name" value="Pectin lyase-like"/>
    <property type="match status" value="2"/>
</dbReference>
<feature type="transmembrane region" description="Helical" evidence="8">
    <location>
        <begin position="1169"/>
        <end position="1191"/>
    </location>
</feature>
<keyword evidence="8" id="KW-0812">Transmembrane</keyword>
<evidence type="ECO:0000256" key="8">
    <source>
        <dbReference type="SAM" id="Phobius"/>
    </source>
</evidence>
<evidence type="ECO:0000256" key="3">
    <source>
        <dbReference type="ARBA" id="ARBA00004613"/>
    </source>
</evidence>
<dbReference type="InterPro" id="IPR003368">
    <property type="entry name" value="POMP_repeat"/>
</dbReference>
<dbReference type="EMBL" id="CASHTH010003217">
    <property type="protein sequence ID" value="CAI8041858.1"/>
    <property type="molecule type" value="Genomic_DNA"/>
</dbReference>
<accession>A0AA35X1I7</accession>
<keyword evidence="6 8" id="KW-0472">Membrane</keyword>
<feature type="transmembrane region" description="Helical" evidence="8">
    <location>
        <begin position="1203"/>
        <end position="1228"/>
    </location>
</feature>
<keyword evidence="4" id="KW-0964">Secreted</keyword>
<gene>
    <name evidence="10" type="ORF">GBAR_LOCUS23230</name>
</gene>
<evidence type="ECO:0000256" key="7">
    <source>
        <dbReference type="ARBA" id="ARBA00023237"/>
    </source>
</evidence>
<sequence>MWAVIAIIIYWSLSISTVSACTDCIIVNSKTGHDNSSCLEETSTFYCRTLGYVLTNAASLNNTEIILFGDHSITQTLTVFRVEGLTIRGGGKVSSIITCAHSSHENNQGCGLLIHFAKRVRVISVIFESCGTLQFSTTVRNYRNVKYRSAVYIINSTDIQFIETGFHKSIGRGISMHDVDGNVEIRDSSFKENMVLPNDTLVFGGGSIYIEFTYCSPGYSRCDPDSNTHNKNSRYLIEGCVFEGNRASNKEVTQQTHIVQFRILPGSDGNNAGQGGGLHVIIKGSSFNNTVIVQNCTFHNNSALWGGGIDAIFLDRASNNTFQVNQCIFSNNRAPDRGGGALQLGFLGAEGIAQNSIVVENTKFVENSAGWGAAIAFFSSRSKSNLNTRLTVTNCVFENNSAPIGAAVHLKPEARQSIYEGRTPVAKFSNCNFTKNKVLYTGSFLNIANDEISQHVLESGTVDIESLEIDFSNYVSFTDNQGSAIVANSAQVNVLENTRLYFVNNTATNGGAMALLGFSVLELHPGSQVLFESNHASELGGAVYATSPHQTEFIFSHKCFISFRGENFNDPDKWNTTLTFVNNSARYGYVIFTDSVLPCVKQIGAIYTNISAAFQWNSFQITPSIGEYTIATSPAAINFTLPQEISPGEMISVHPTSVDDLNQSIPIAFKVILGSFGDTVETNPFIADDGHLKINGKPGTQFTLTLLTQNTRHVSSTQSGRLGDCPLGFGLVNNSVCVCSASLPHREYVGVIGCDFVNFRALLQVGYWIGCSETKRVVTGVCPLNLCSYKTRSVLPISRTCDGLNEETKICVENRRGQLCGECENGYSVYAHSDKLHCGKCPHGAVGILAFLASEIVPLFLLFVGIMAMKIKITSGFAQSFLLFAQSFFLINHAPSLRPLSDTSSILLRIHTFIIGFFNLSFFYLDEMSFCLWRGATALDVVAFRYVSTFSTVLFLAIFILVVKKTKTHKLESSCFLLARFQGMIKKMKLFKNSVVHGISTFLILSYYHYTTTSFQILNRSSVNGEGGVNVRSVAFIQGSVDYFGPHHLPYAIPALLVLIFLSLPPPLLLISYPLLWKVKAKLRRSNAENENDTTLWPIRKLLPLIDSFQGVFRDNCRMFAGLLFLWKLVLSAIVALSTDLTELFLLIEIALLSILTIHALVRPYKRRLYNVVDGMMLANMALINLLKWYVSVPSTSDISSQVVELLVTIQLFLLYLPLICVGGYTVFRLLKRFRVIPDELKFSLAEEGASIAGNNGVKRKETFKRRETCEDEDLFSRAAELNTLPSKNVTCSEAGIETNNTTISTLGTD</sequence>
<evidence type="ECO:0000256" key="1">
    <source>
        <dbReference type="ARBA" id="ARBA00004196"/>
    </source>
</evidence>
<proteinExistence type="predicted"/>
<keyword evidence="7" id="KW-0998">Cell outer membrane</keyword>
<dbReference type="PANTHER" id="PTHR19862">
    <property type="entry name" value="WD REPEAT-CONTAINING PROTEIN 48"/>
    <property type="match status" value="1"/>
</dbReference>
<dbReference type="Pfam" id="PF02415">
    <property type="entry name" value="Chlam_PMP"/>
    <property type="match status" value="1"/>
</dbReference>
<dbReference type="InterPro" id="IPR051246">
    <property type="entry name" value="WDR48"/>
</dbReference>
<keyword evidence="8" id="KW-1133">Transmembrane helix</keyword>
<feature type="transmembrane region" description="Helical" evidence="8">
    <location>
        <begin position="1051"/>
        <end position="1076"/>
    </location>
</feature>
<feature type="chain" id="PRO_5041465941" evidence="9">
    <location>
        <begin position="21"/>
        <end position="1310"/>
    </location>
</feature>
<feature type="transmembrane region" description="Helical" evidence="8">
    <location>
        <begin position="906"/>
        <end position="924"/>
    </location>
</feature>
<evidence type="ECO:0000256" key="4">
    <source>
        <dbReference type="ARBA" id="ARBA00022525"/>
    </source>
</evidence>
<reference evidence="10" key="1">
    <citation type="submission" date="2023-03" db="EMBL/GenBank/DDBJ databases">
        <authorList>
            <person name="Steffen K."/>
            <person name="Cardenas P."/>
        </authorList>
    </citation>
    <scope>NUCLEOTIDE SEQUENCE</scope>
</reference>
<dbReference type="SMART" id="SM00710">
    <property type="entry name" value="PbH1"/>
    <property type="match status" value="4"/>
</dbReference>
<dbReference type="GO" id="GO:0005576">
    <property type="term" value="C:extracellular region"/>
    <property type="evidence" value="ECO:0007669"/>
    <property type="project" value="UniProtKB-SubCell"/>
</dbReference>
<feature type="signal peptide" evidence="9">
    <location>
        <begin position="1"/>
        <end position="20"/>
    </location>
</feature>
<feature type="transmembrane region" description="Helical" evidence="8">
    <location>
        <begin position="1119"/>
        <end position="1138"/>
    </location>
</feature>
<feature type="transmembrane region" description="Helical" evidence="8">
    <location>
        <begin position="990"/>
        <end position="1010"/>
    </location>
</feature>
<dbReference type="Proteomes" id="UP001174909">
    <property type="component" value="Unassembled WGS sequence"/>
</dbReference>
<dbReference type="PANTHER" id="PTHR19862:SF14">
    <property type="entry name" value="WD REPEAT-CONTAINING PROTEIN 48"/>
    <property type="match status" value="1"/>
</dbReference>
<feature type="transmembrane region" description="Helical" evidence="8">
    <location>
        <begin position="1144"/>
        <end position="1162"/>
    </location>
</feature>
<name>A0AA35X1I7_GEOBA</name>
<evidence type="ECO:0000256" key="2">
    <source>
        <dbReference type="ARBA" id="ARBA00004442"/>
    </source>
</evidence>
<evidence type="ECO:0000313" key="10">
    <source>
        <dbReference type="EMBL" id="CAI8041858.1"/>
    </source>
</evidence>
<feature type="transmembrane region" description="Helical" evidence="8">
    <location>
        <begin position="845"/>
        <end position="869"/>
    </location>
</feature>
<feature type="transmembrane region" description="Helical" evidence="8">
    <location>
        <begin position="944"/>
        <end position="963"/>
    </location>
</feature>
<evidence type="ECO:0000256" key="9">
    <source>
        <dbReference type="SAM" id="SignalP"/>
    </source>
</evidence>
<dbReference type="GO" id="GO:0043130">
    <property type="term" value="F:ubiquitin binding"/>
    <property type="evidence" value="ECO:0007669"/>
    <property type="project" value="TreeGrafter"/>
</dbReference>
<evidence type="ECO:0000313" key="11">
    <source>
        <dbReference type="Proteomes" id="UP001174909"/>
    </source>
</evidence>
<protein>
    <submittedName>
        <fullName evidence="10">Uncharacterized protein</fullName>
    </submittedName>
</protein>
<dbReference type="NCBIfam" id="TIGR01376">
    <property type="entry name" value="POMP_repeat"/>
    <property type="match status" value="1"/>
</dbReference>
<dbReference type="GO" id="GO:0000724">
    <property type="term" value="P:double-strand break repair via homologous recombination"/>
    <property type="evidence" value="ECO:0007669"/>
    <property type="project" value="TreeGrafter"/>
</dbReference>
<comment type="caution">
    <text evidence="10">The sequence shown here is derived from an EMBL/GenBank/DDBJ whole genome shotgun (WGS) entry which is preliminary data.</text>
</comment>
<dbReference type="InterPro" id="IPR006626">
    <property type="entry name" value="PbH1"/>
</dbReference>
<keyword evidence="5 9" id="KW-0732">Signal</keyword>
<evidence type="ECO:0000256" key="5">
    <source>
        <dbReference type="ARBA" id="ARBA00022729"/>
    </source>
</evidence>
<dbReference type="InterPro" id="IPR011050">
    <property type="entry name" value="Pectin_lyase_fold/virulence"/>
</dbReference>
<keyword evidence="11" id="KW-1185">Reference proteome</keyword>
<organism evidence="10 11">
    <name type="scientific">Geodia barretti</name>
    <name type="common">Barrett's horny sponge</name>
    <dbReference type="NCBI Taxonomy" id="519541"/>
    <lineage>
        <taxon>Eukaryota</taxon>
        <taxon>Metazoa</taxon>
        <taxon>Porifera</taxon>
        <taxon>Demospongiae</taxon>
        <taxon>Heteroscleromorpha</taxon>
        <taxon>Tetractinellida</taxon>
        <taxon>Astrophorina</taxon>
        <taxon>Geodiidae</taxon>
        <taxon>Geodia</taxon>
    </lineage>
</organism>
<evidence type="ECO:0000256" key="6">
    <source>
        <dbReference type="ARBA" id="ARBA00023136"/>
    </source>
</evidence>
<comment type="subcellular location">
    <subcellularLocation>
        <location evidence="1">Cell envelope</location>
    </subcellularLocation>
    <subcellularLocation>
        <location evidence="2">Cell outer membrane</location>
    </subcellularLocation>
    <subcellularLocation>
        <location evidence="3">Secreted</location>
    </subcellularLocation>
</comment>